<evidence type="ECO:0000256" key="8">
    <source>
        <dbReference type="SAM" id="MobiDB-lite"/>
    </source>
</evidence>
<keyword evidence="6 7" id="KW-0539">Nucleus</keyword>
<keyword evidence="5 7" id="KW-0804">Transcription</keyword>
<evidence type="ECO:0000313" key="10">
    <source>
        <dbReference type="EMBL" id="MDI1485537.1"/>
    </source>
</evidence>
<accession>A0AA43TVB6</accession>
<dbReference type="GO" id="GO:0003712">
    <property type="term" value="F:transcription coregulator activity"/>
    <property type="evidence" value="ECO:0007669"/>
    <property type="project" value="InterPro"/>
</dbReference>
<comment type="similarity">
    <text evidence="2 7">Belongs to the Mediator complex subunit 1 family.</text>
</comment>
<evidence type="ECO:0000256" key="5">
    <source>
        <dbReference type="ARBA" id="ARBA00023163"/>
    </source>
</evidence>
<dbReference type="Pfam" id="PF10744">
    <property type="entry name" value="Med1"/>
    <property type="match status" value="1"/>
</dbReference>
<feature type="compositionally biased region" description="Polar residues" evidence="8">
    <location>
        <begin position="562"/>
        <end position="587"/>
    </location>
</feature>
<feature type="region of interest" description="Disordered" evidence="8">
    <location>
        <begin position="1"/>
        <end position="72"/>
    </location>
</feature>
<dbReference type="PANTHER" id="PTHR35041">
    <property type="entry name" value="MEDIATOR OF RNA POLYMERASE II TRANSCRIPTION SUBUNIT 1"/>
    <property type="match status" value="1"/>
</dbReference>
<evidence type="ECO:0000259" key="9">
    <source>
        <dbReference type="Pfam" id="PF10744"/>
    </source>
</evidence>
<dbReference type="GO" id="GO:0045944">
    <property type="term" value="P:positive regulation of transcription by RNA polymerase II"/>
    <property type="evidence" value="ECO:0007669"/>
    <property type="project" value="UniProtKB-ARBA"/>
</dbReference>
<keyword evidence="4 7" id="KW-0010">Activator</keyword>
<feature type="region of interest" description="Disordered" evidence="8">
    <location>
        <begin position="88"/>
        <end position="111"/>
    </location>
</feature>
<proteinExistence type="inferred from homology"/>
<dbReference type="EMBL" id="JAPUFD010000001">
    <property type="protein sequence ID" value="MDI1485537.1"/>
    <property type="molecule type" value="Genomic_DNA"/>
</dbReference>
<organism evidence="10 11">
    <name type="scientific">Ramalina farinacea</name>
    <dbReference type="NCBI Taxonomy" id="258253"/>
    <lineage>
        <taxon>Eukaryota</taxon>
        <taxon>Fungi</taxon>
        <taxon>Dikarya</taxon>
        <taxon>Ascomycota</taxon>
        <taxon>Pezizomycotina</taxon>
        <taxon>Lecanoromycetes</taxon>
        <taxon>OSLEUM clade</taxon>
        <taxon>Lecanoromycetidae</taxon>
        <taxon>Lecanorales</taxon>
        <taxon>Lecanorineae</taxon>
        <taxon>Ramalinaceae</taxon>
        <taxon>Ramalina</taxon>
    </lineage>
</organism>
<comment type="function">
    <text evidence="7">Component of the Mediator complex, a coactivator involved in the regulated transcription of nearly all RNA polymerase II-dependent genes. Mediator functions as a bridge to convey information from gene-specific regulatory proteins to the basal RNA polymerase II transcription machinery. Mediator is recruited to promoters by direct interactions with regulatory proteins and serves as a scaffold for the assembly of a functional preinitiation complex with RNA polymerase II and the general transcription factors.</text>
</comment>
<evidence type="ECO:0000256" key="4">
    <source>
        <dbReference type="ARBA" id="ARBA00023159"/>
    </source>
</evidence>
<keyword evidence="3 7" id="KW-0805">Transcription regulation</keyword>
<evidence type="ECO:0000256" key="7">
    <source>
        <dbReference type="RuleBase" id="RU364059"/>
    </source>
</evidence>
<sequence length="710" mass="76354">MAQPSTHPSHARNTSLNSSHPMSRTGTNQSTHSQKQSPPSQAMARSHTNTSSAPTPTPMARQVTSSGVSAVESPAAKLAVERLFGEIERKGTTPGGGGGNAGGLTPGPLGAGVGKAGGSSIAGLGIVEAEEERRRRVGLMRDLLATRWGIVGQEGVERCARRCGLECLWEGEAGQGRRVLSIAGEGLLVEVDFVGDAVKKVGLDFPGMSMGDGEKVKGGEVLGRSLMGDGEGEYKRLEAFAGNLERLGRMDRAGGGAVNCFDAVDGVGKSLDMVFEKEVEHERRQGRERPTDDAMCGRTGRPAMHARGRVGLALQFWKDQRLVTKQTVEDAMELDEPAGDEADDEADQLYSAMIECESCPTELYSSVRISRSWVRQRLDSAIEVDALHISDTDLEWLEPPGDIQTTSTTDIGESKHPNARFMARLEPQLVVSLPAAITLLESVGFPIPQENIMMTNFETLVFANTNSNSVFNTPHTLQNGAPNIYEKAVTSYNATTETSTTHQHQYTLYTPARDFARTLSDLPFRHPMQIINLLPHLRQWALVGSILRRTLTAPGSADADPPSQQEPGTTQNDDKVTNGTSPDQPSAFQSLEDELADFLSSPSPAAVNGSKASRSINITFSASPLPQFTVQFPNPNYAGKRAAVQFAVGLNGTIQVLHVDDGGPPAVISGMEDDVDADNTGAKLREKVKKVLEVSEDIGVMVEWFCGHDW</sequence>
<protein>
    <recommendedName>
        <fullName evidence="7">Mediator of RNA polymerase II transcription subunit 1</fullName>
    </recommendedName>
    <alternativeName>
        <fullName evidence="7">Mediator complex subunit 1</fullName>
    </alternativeName>
</protein>
<dbReference type="AlphaFoldDB" id="A0AA43TVB6"/>
<evidence type="ECO:0000256" key="6">
    <source>
        <dbReference type="ARBA" id="ARBA00023242"/>
    </source>
</evidence>
<name>A0AA43TVB6_9LECA</name>
<dbReference type="InterPro" id="IPR019680">
    <property type="entry name" value="Mediator_Med1"/>
</dbReference>
<dbReference type="PANTHER" id="PTHR35041:SF4">
    <property type="entry name" value="MEDIATOR OF RNA POLYMERASE II TRANSCRIPTION SUBUNIT 1"/>
    <property type="match status" value="1"/>
</dbReference>
<evidence type="ECO:0000256" key="2">
    <source>
        <dbReference type="ARBA" id="ARBA00006210"/>
    </source>
</evidence>
<dbReference type="Proteomes" id="UP001161017">
    <property type="component" value="Unassembled WGS sequence"/>
</dbReference>
<keyword evidence="11" id="KW-1185">Reference proteome</keyword>
<feature type="compositionally biased region" description="Gly residues" evidence="8">
    <location>
        <begin position="93"/>
        <end position="111"/>
    </location>
</feature>
<evidence type="ECO:0000313" key="11">
    <source>
        <dbReference type="Proteomes" id="UP001161017"/>
    </source>
</evidence>
<dbReference type="GO" id="GO:0016592">
    <property type="term" value="C:mediator complex"/>
    <property type="evidence" value="ECO:0007669"/>
    <property type="project" value="InterPro"/>
</dbReference>
<comment type="subcellular location">
    <subcellularLocation>
        <location evidence="1 7">Nucleus</location>
    </subcellularLocation>
</comment>
<gene>
    <name evidence="10" type="ORF">OHK93_000675</name>
</gene>
<evidence type="ECO:0000256" key="3">
    <source>
        <dbReference type="ARBA" id="ARBA00023015"/>
    </source>
</evidence>
<feature type="region of interest" description="Disordered" evidence="8">
    <location>
        <begin position="553"/>
        <end position="587"/>
    </location>
</feature>
<feature type="domain" description="Mediator complex subunit Med1" evidence="9">
    <location>
        <begin position="143"/>
        <end position="550"/>
    </location>
</feature>
<feature type="compositionally biased region" description="Polar residues" evidence="8">
    <location>
        <begin position="1"/>
        <end position="40"/>
    </location>
</feature>
<reference evidence="10" key="1">
    <citation type="journal article" date="2023" name="Genome Biol. Evol.">
        <title>First Whole Genome Sequence and Flow Cytometry Genome Size Data for the Lichen-Forming Fungus Ramalina farinacea (Ascomycota).</title>
        <authorList>
            <person name="Llewellyn T."/>
            <person name="Mian S."/>
            <person name="Hill R."/>
            <person name="Leitch I.J."/>
            <person name="Gaya E."/>
        </authorList>
    </citation>
    <scope>NUCLEOTIDE SEQUENCE</scope>
    <source>
        <strain evidence="10">LIQ254RAFAR</strain>
    </source>
</reference>
<evidence type="ECO:0000256" key="1">
    <source>
        <dbReference type="ARBA" id="ARBA00004123"/>
    </source>
</evidence>
<comment type="caution">
    <text evidence="10">The sequence shown here is derived from an EMBL/GenBank/DDBJ whole genome shotgun (WGS) entry which is preliminary data.</text>
</comment>